<name>A0A066XGM6_COLSU</name>
<dbReference type="GO" id="GO:0006310">
    <property type="term" value="P:DNA recombination"/>
    <property type="evidence" value="ECO:0007669"/>
    <property type="project" value="InterPro"/>
</dbReference>
<comment type="caution">
    <text evidence="8">The sequence shown here is derived from an EMBL/GenBank/DDBJ whole genome shotgun (WGS) entry which is preliminary data.</text>
</comment>
<dbReference type="OrthoDB" id="2160351at2759"/>
<dbReference type="InterPro" id="IPR012340">
    <property type="entry name" value="NA-bd_OB-fold"/>
</dbReference>
<feature type="region of interest" description="Disordered" evidence="6">
    <location>
        <begin position="1021"/>
        <end position="1041"/>
    </location>
</feature>
<comment type="similarity">
    <text evidence="1">Belongs to the ATP-dependent DNA ligase family.</text>
</comment>
<dbReference type="Proteomes" id="UP000027238">
    <property type="component" value="Unassembled WGS sequence"/>
</dbReference>
<dbReference type="Gene3D" id="1.10.3260.10">
    <property type="entry name" value="DNA ligase, ATP-dependent, N-terminal domain"/>
    <property type="match status" value="1"/>
</dbReference>
<evidence type="ECO:0000259" key="7">
    <source>
        <dbReference type="PROSITE" id="PS50160"/>
    </source>
</evidence>
<dbReference type="GO" id="GO:0006297">
    <property type="term" value="P:nucleotide-excision repair, DNA gap filling"/>
    <property type="evidence" value="ECO:0007669"/>
    <property type="project" value="TreeGrafter"/>
</dbReference>
<dbReference type="PROSITE" id="PS50160">
    <property type="entry name" value="DNA_LIGASE_A3"/>
    <property type="match status" value="1"/>
</dbReference>
<sequence length="1041" mass="116993">MPLSFVLICNLLEQAHNQCKAGNRNHNQRVSDWFTQHRRHIDDPGTDASALLSTLLPDKRTDRVYAIQADTLSSIIGRALRLGDSRVKELRRYKEPGRGEDLADCVARILKETPNPIFVGKDAVTVEEIDSALNSLAASCRFSSPAVRASQPRSSSHRDEILGELYLRMQAREAKWLTRLILKNFQPVLLDPGHVYHCYDPLLSNILKVQDNFSAALSLLQNLKREPSFRRGMEDKKRDMLMKHLTPVLGVKVGRPYWLKGRSIKHCMKLGHGRISCEKKIDGEYCQIHVDLTKGFKGIQIFSKSGKDSTNDRAALHGAIHDSLNIGNPNCKLVRGCILEGELVVYSDKAWFLNPGVHPLLTFFTGEEDSTFPQDTQVRFEVGQLHQHGSRFSVSALHPAFISQANVLRRHDYEHLMIIYYDVLLIDQESFLGVRQSERFKRLAQLITCREGHAEVVDSQVINFDHSLGAHHLRQAFAKSIAEREEGLVLKPDDPYFDFSRNRRAFSGCPIKLKKEYISGFGDVGDFAVVAARYDATKAKSYNIPNLKWTHFYLGCLENREDHQRCQAQPRFTVVHQVELSETLLKTVVTYANPKPVPFQDNDAFILNIAPGIAQQKMPSAVFTEPLVFDVRCFSFDQEGNTGFWQPRFPQVSKVHFDRCFIDTISFSELQAIAEDATTAPAMDDSQEMLDWIARLEGADSRGIPVDAISQSTTSSRMTPSRDSSIRPSTSPAPPLAQNPLKSRRSLPTLFEASESSLVASPTSSSSVDIMADATEDVPASDAIQSPSTNKRTIEGRDASPRKRPRVYSEPGPITQGSPQSTRRPLADMSVNQTTPSPHASQTQRPAAKQAETVKKQTDEVASVPDESTKQFIASYAEVHGLLAHNVQTHSLAQPKHACQCAGDNCFLTDTVVLLSPCVAQQHWVTENLLPLHGIYQWATNPQDWVGEPPVSSTSATTSQKRRQRPRKVCFVEHNRREATHALMKHLEGNPQYTASGRRKYVEVYDWRILEDVTALERQPKGWKPTTEHPDPKRKWWVGLA</sequence>
<dbReference type="PANTHER" id="PTHR45997:SF2">
    <property type="entry name" value="ATP DEPENDENT DNA LIGASE DOMAIN PROTEIN (AFU_ORTHOLOGUE AFUA_5G02430)"/>
    <property type="match status" value="1"/>
</dbReference>
<evidence type="ECO:0000256" key="2">
    <source>
        <dbReference type="ARBA" id="ARBA00022598"/>
    </source>
</evidence>
<evidence type="ECO:0000313" key="9">
    <source>
        <dbReference type="Proteomes" id="UP000027238"/>
    </source>
</evidence>
<dbReference type="GO" id="GO:0005524">
    <property type="term" value="F:ATP binding"/>
    <property type="evidence" value="ECO:0007669"/>
    <property type="project" value="UniProtKB-KW"/>
</dbReference>
<dbReference type="STRING" id="1173701.A0A066XGM6"/>
<dbReference type="GO" id="GO:0006303">
    <property type="term" value="P:double-strand break repair via nonhomologous end joining"/>
    <property type="evidence" value="ECO:0007669"/>
    <property type="project" value="TreeGrafter"/>
</dbReference>
<keyword evidence="4" id="KW-0067">ATP-binding</keyword>
<dbReference type="Pfam" id="PF01068">
    <property type="entry name" value="DNA_ligase_A_M"/>
    <property type="match status" value="1"/>
</dbReference>
<dbReference type="PANTHER" id="PTHR45997">
    <property type="entry name" value="DNA LIGASE 4"/>
    <property type="match status" value="1"/>
</dbReference>
<feature type="region of interest" description="Disordered" evidence="6">
    <location>
        <begin position="777"/>
        <end position="866"/>
    </location>
</feature>
<keyword evidence="9" id="KW-1185">Reference proteome</keyword>
<proteinExistence type="inferred from homology"/>
<dbReference type="GO" id="GO:0032807">
    <property type="term" value="C:DNA ligase IV complex"/>
    <property type="evidence" value="ECO:0007669"/>
    <property type="project" value="TreeGrafter"/>
</dbReference>
<feature type="compositionally biased region" description="Polar residues" evidence="6">
    <location>
        <begin position="830"/>
        <end position="845"/>
    </location>
</feature>
<dbReference type="OMA" id="RIDEFWR"/>
<evidence type="ECO:0000256" key="5">
    <source>
        <dbReference type="ARBA" id="ARBA00023242"/>
    </source>
</evidence>
<dbReference type="Pfam" id="PF04675">
    <property type="entry name" value="DNA_ligase_A_N"/>
    <property type="match status" value="1"/>
</dbReference>
<dbReference type="HOGENOM" id="CLU_004299_4_0_1"/>
<feature type="compositionally biased region" description="Basic and acidic residues" evidence="6">
    <location>
        <begin position="792"/>
        <end position="801"/>
    </location>
</feature>
<dbReference type="SUPFAM" id="SSF56091">
    <property type="entry name" value="DNA ligase/mRNA capping enzyme, catalytic domain"/>
    <property type="match status" value="1"/>
</dbReference>
<feature type="region of interest" description="Disordered" evidence="6">
    <location>
        <begin position="946"/>
        <end position="966"/>
    </location>
</feature>
<keyword evidence="2 8" id="KW-0436">Ligase</keyword>
<feature type="compositionally biased region" description="Polar residues" evidence="6">
    <location>
        <begin position="709"/>
        <end position="730"/>
    </location>
</feature>
<dbReference type="EMBL" id="JMSE01000679">
    <property type="protein sequence ID" value="KDN68343.1"/>
    <property type="molecule type" value="Genomic_DNA"/>
</dbReference>
<evidence type="ECO:0000313" key="8">
    <source>
        <dbReference type="EMBL" id="KDN68343.1"/>
    </source>
</evidence>
<organism evidence="8 9">
    <name type="scientific">Colletotrichum sublineola</name>
    <name type="common">Sorghum anthracnose fungus</name>
    <dbReference type="NCBI Taxonomy" id="1173701"/>
    <lineage>
        <taxon>Eukaryota</taxon>
        <taxon>Fungi</taxon>
        <taxon>Dikarya</taxon>
        <taxon>Ascomycota</taxon>
        <taxon>Pezizomycotina</taxon>
        <taxon>Sordariomycetes</taxon>
        <taxon>Hypocreomycetidae</taxon>
        <taxon>Glomerellales</taxon>
        <taxon>Glomerellaceae</taxon>
        <taxon>Colletotrichum</taxon>
        <taxon>Colletotrichum graminicola species complex</taxon>
    </lineage>
</organism>
<dbReference type="GO" id="GO:0003910">
    <property type="term" value="F:DNA ligase (ATP) activity"/>
    <property type="evidence" value="ECO:0007669"/>
    <property type="project" value="InterPro"/>
</dbReference>
<keyword evidence="5" id="KW-0539">Nucleus</keyword>
<dbReference type="InterPro" id="IPR029710">
    <property type="entry name" value="LIG4"/>
</dbReference>
<dbReference type="AlphaFoldDB" id="A0A066XGM6"/>
<protein>
    <submittedName>
        <fullName evidence="8">Putative ATP dependent DNA ligase domain-containing protein</fullName>
    </submittedName>
</protein>
<feature type="region of interest" description="Disordered" evidence="6">
    <location>
        <begin position="704"/>
        <end position="742"/>
    </location>
</feature>
<evidence type="ECO:0000256" key="1">
    <source>
        <dbReference type="ARBA" id="ARBA00007572"/>
    </source>
</evidence>
<dbReference type="InterPro" id="IPR036599">
    <property type="entry name" value="DNA_ligase_N_sf"/>
</dbReference>
<accession>A0A066XGM6</accession>
<dbReference type="InterPro" id="IPR012310">
    <property type="entry name" value="DNA_ligase_ATP-dep_cent"/>
</dbReference>
<dbReference type="Gene3D" id="2.40.50.140">
    <property type="entry name" value="Nucleic acid-binding proteins"/>
    <property type="match status" value="1"/>
</dbReference>
<gene>
    <name evidence="8" type="ORF">CSUB01_08562</name>
</gene>
<dbReference type="eggNOG" id="KOG0966">
    <property type="taxonomic scope" value="Eukaryota"/>
</dbReference>
<feature type="domain" description="ATP-dependent DNA ligase family profile" evidence="7">
    <location>
        <begin position="418"/>
        <end position="558"/>
    </location>
</feature>
<reference evidence="9" key="1">
    <citation type="journal article" date="2014" name="Genome Announc.">
        <title>Draft genome sequence of Colletotrichum sublineola, a destructive pathogen of cultivated sorghum.</title>
        <authorList>
            <person name="Baroncelli R."/>
            <person name="Sanz-Martin J.M."/>
            <person name="Rech G.E."/>
            <person name="Sukno S.A."/>
            <person name="Thon M.R."/>
        </authorList>
    </citation>
    <scope>NUCLEOTIDE SEQUENCE [LARGE SCALE GENOMIC DNA]</scope>
    <source>
        <strain evidence="9">TX430BB</strain>
    </source>
</reference>
<evidence type="ECO:0000256" key="6">
    <source>
        <dbReference type="SAM" id="MobiDB-lite"/>
    </source>
</evidence>
<dbReference type="InterPro" id="IPR012308">
    <property type="entry name" value="DNA_ligase_ATP-dep_N"/>
</dbReference>
<keyword evidence="3" id="KW-0547">Nucleotide-binding</keyword>
<evidence type="ECO:0000256" key="4">
    <source>
        <dbReference type="ARBA" id="ARBA00022840"/>
    </source>
</evidence>
<evidence type="ECO:0000256" key="3">
    <source>
        <dbReference type="ARBA" id="ARBA00022741"/>
    </source>
</evidence>
<dbReference type="GO" id="GO:0003677">
    <property type="term" value="F:DNA binding"/>
    <property type="evidence" value="ECO:0007669"/>
    <property type="project" value="InterPro"/>
</dbReference>
<dbReference type="Gene3D" id="3.30.470.30">
    <property type="entry name" value="DNA ligase/mRNA capping enzyme"/>
    <property type="match status" value="1"/>
</dbReference>